<gene>
    <name evidence="4" type="ORF">Tco_0656919</name>
</gene>
<feature type="compositionally biased region" description="Basic residues" evidence="2">
    <location>
        <begin position="106"/>
        <end position="122"/>
    </location>
</feature>
<reference evidence="4" key="2">
    <citation type="submission" date="2022-01" db="EMBL/GenBank/DDBJ databases">
        <authorList>
            <person name="Yamashiro T."/>
            <person name="Shiraishi A."/>
            <person name="Satake H."/>
            <person name="Nakayama K."/>
        </authorList>
    </citation>
    <scope>NUCLEOTIDE SEQUENCE</scope>
</reference>
<feature type="compositionally biased region" description="Polar residues" evidence="2">
    <location>
        <begin position="28"/>
        <end position="42"/>
    </location>
</feature>
<dbReference type="PROSITE" id="PS50158">
    <property type="entry name" value="ZF_CCHC"/>
    <property type="match status" value="1"/>
</dbReference>
<dbReference type="InterPro" id="IPR001878">
    <property type="entry name" value="Znf_CCHC"/>
</dbReference>
<proteinExistence type="predicted"/>
<evidence type="ECO:0000313" key="4">
    <source>
        <dbReference type="EMBL" id="GJS62135.1"/>
    </source>
</evidence>
<evidence type="ECO:0000313" key="5">
    <source>
        <dbReference type="Proteomes" id="UP001151760"/>
    </source>
</evidence>
<name>A0ABQ4XAT4_9ASTR</name>
<evidence type="ECO:0000256" key="1">
    <source>
        <dbReference type="PROSITE-ProRule" id="PRU00047"/>
    </source>
</evidence>
<feature type="compositionally biased region" description="Acidic residues" evidence="2">
    <location>
        <begin position="90"/>
        <end position="99"/>
    </location>
</feature>
<feature type="compositionally biased region" description="Low complexity" evidence="2">
    <location>
        <begin position="11"/>
        <end position="27"/>
    </location>
</feature>
<dbReference type="SMART" id="SM00343">
    <property type="entry name" value="ZnF_C2HC"/>
    <property type="match status" value="1"/>
</dbReference>
<feature type="domain" description="CCHC-type" evidence="3">
    <location>
        <begin position="702"/>
        <end position="718"/>
    </location>
</feature>
<dbReference type="SUPFAM" id="SSF57756">
    <property type="entry name" value="Retrovirus zinc finger-like domains"/>
    <property type="match status" value="1"/>
</dbReference>
<sequence length="732" mass="84728">MLNDPSNQMIGSSSNPANNPGSSSNPNTQTPYFPTFSQQNPYMNPDDFALFSQWKMQQQQQYSTFSQQQQQNQNESQPRSSQQSFHLVDETEDDEEEEPVPTPTSKKTKVKKVAKTKTKKTQKTQPTTEDEDEAPKRARSLWTDGEELLLAETYIQVSEDPKEGADQQRDTFWYKVMDVYNKEPKISVTQIGCVSKNMITGKWTPMNRDVGKFNTIVCETALMSGENDKDFMERCHMLFKRTWKNDFKHSAAWNFLKDKHKWENPDSTNARRNRLRVTEEDPEHFGRPLPRPGRYRKMKQDVLERESRAIVDLLESQKIAEDMRVLTMDTSSLDPMNAAIIFGCQLLPYEYGAVGFLVPLGKSADVAALFPNGTTIPSALKRKDEDTSSAFDLLVTKFFDEVHLVVDLDFIQREFRWIGTSSGSDLNRSMDSDKYLEGQSMQRPPLFESDHFIYWKNRFETYVKAKDLDLWHIILNGDFPPVAKNEVTQILEVVPFEEQSDDLKKKLAKNNEAKMVLYNALPKKEYERIFMCKTAKDIWQSLLITHQGNSQVKDNKIDLLVQQYEQFTILEEESIDSGFARFNTIITSLKALDEAIEESKDLSSLALDELIGNLKVHEVVMEKDFEFYKGKKERIKSIALKAKKDSSDDETLTSESDDEEYAMVVRNFKKFFRRKDKFVRQLREERKSFRQRDEKKGKSDHKCFRCGDPNHLIGDCPKPSRNKDQKAFIGGS</sequence>
<dbReference type="PANTHER" id="PTHR34676">
    <property type="entry name" value="DUF4219 DOMAIN-CONTAINING PROTEIN-RELATED"/>
    <property type="match status" value="1"/>
</dbReference>
<feature type="region of interest" description="Disordered" evidence="2">
    <location>
        <begin position="1"/>
        <end position="138"/>
    </location>
</feature>
<organism evidence="4 5">
    <name type="scientific">Tanacetum coccineum</name>
    <dbReference type="NCBI Taxonomy" id="301880"/>
    <lineage>
        <taxon>Eukaryota</taxon>
        <taxon>Viridiplantae</taxon>
        <taxon>Streptophyta</taxon>
        <taxon>Embryophyta</taxon>
        <taxon>Tracheophyta</taxon>
        <taxon>Spermatophyta</taxon>
        <taxon>Magnoliopsida</taxon>
        <taxon>eudicotyledons</taxon>
        <taxon>Gunneridae</taxon>
        <taxon>Pentapetalae</taxon>
        <taxon>asterids</taxon>
        <taxon>campanulids</taxon>
        <taxon>Asterales</taxon>
        <taxon>Asteraceae</taxon>
        <taxon>Asteroideae</taxon>
        <taxon>Anthemideae</taxon>
        <taxon>Anthemidinae</taxon>
        <taxon>Tanacetum</taxon>
    </lineage>
</organism>
<dbReference type="Gene3D" id="4.10.60.10">
    <property type="entry name" value="Zinc finger, CCHC-type"/>
    <property type="match status" value="1"/>
</dbReference>
<feature type="compositionally biased region" description="Low complexity" evidence="2">
    <location>
        <begin position="57"/>
        <end position="84"/>
    </location>
</feature>
<accession>A0ABQ4XAT4</accession>
<keyword evidence="1" id="KW-0863">Zinc-finger</keyword>
<dbReference type="PANTHER" id="PTHR34676:SF8">
    <property type="entry name" value="TRANSMEMBRANE PROTEIN"/>
    <property type="match status" value="1"/>
</dbReference>
<dbReference type="EMBL" id="BQNB010009339">
    <property type="protein sequence ID" value="GJS62135.1"/>
    <property type="molecule type" value="Genomic_DNA"/>
</dbReference>
<keyword evidence="5" id="KW-1185">Reference proteome</keyword>
<evidence type="ECO:0000256" key="2">
    <source>
        <dbReference type="SAM" id="MobiDB-lite"/>
    </source>
</evidence>
<protein>
    <submittedName>
        <fullName evidence="4">Zf-CCHC domain-containing protein</fullName>
    </submittedName>
</protein>
<dbReference type="InterPro" id="IPR036875">
    <property type="entry name" value="Znf_CCHC_sf"/>
</dbReference>
<evidence type="ECO:0000259" key="3">
    <source>
        <dbReference type="PROSITE" id="PS50158"/>
    </source>
</evidence>
<dbReference type="Pfam" id="PF14223">
    <property type="entry name" value="Retrotran_gag_2"/>
    <property type="match status" value="1"/>
</dbReference>
<reference evidence="4" key="1">
    <citation type="journal article" date="2022" name="Int. J. Mol. Sci.">
        <title>Draft Genome of Tanacetum Coccineum: Genomic Comparison of Closely Related Tanacetum-Family Plants.</title>
        <authorList>
            <person name="Yamashiro T."/>
            <person name="Shiraishi A."/>
            <person name="Nakayama K."/>
            <person name="Satake H."/>
        </authorList>
    </citation>
    <scope>NUCLEOTIDE SEQUENCE</scope>
</reference>
<dbReference type="Proteomes" id="UP001151760">
    <property type="component" value="Unassembled WGS sequence"/>
</dbReference>
<keyword evidence="1" id="KW-0479">Metal-binding</keyword>
<feature type="compositionally biased region" description="Polar residues" evidence="2">
    <location>
        <begin position="1"/>
        <end position="10"/>
    </location>
</feature>
<keyword evidence="1" id="KW-0862">Zinc</keyword>
<comment type="caution">
    <text evidence="4">The sequence shown here is derived from an EMBL/GenBank/DDBJ whole genome shotgun (WGS) entry which is preliminary data.</text>
</comment>